<reference evidence="2" key="1">
    <citation type="submission" date="2021-01" db="EMBL/GenBank/DDBJ databases">
        <authorList>
            <person name="Corre E."/>
            <person name="Pelletier E."/>
            <person name="Niang G."/>
            <person name="Scheremetjew M."/>
            <person name="Finn R."/>
            <person name="Kale V."/>
            <person name="Holt S."/>
            <person name="Cochrane G."/>
            <person name="Meng A."/>
            <person name="Brown T."/>
            <person name="Cohen L."/>
        </authorList>
    </citation>
    <scope>NUCLEOTIDE SEQUENCE</scope>
    <source>
        <strain evidence="2">CCAP 1951/1</strain>
    </source>
</reference>
<feature type="region of interest" description="Disordered" evidence="1">
    <location>
        <begin position="18"/>
        <end position="292"/>
    </location>
</feature>
<proteinExistence type="predicted"/>
<evidence type="ECO:0000256" key="1">
    <source>
        <dbReference type="SAM" id="MobiDB-lite"/>
    </source>
</evidence>
<feature type="compositionally biased region" description="Gly residues" evidence="1">
    <location>
        <begin position="203"/>
        <end position="213"/>
    </location>
</feature>
<name>A0A7S1L755_NEODS</name>
<dbReference type="EMBL" id="HBGF01006472">
    <property type="protein sequence ID" value="CAD9095831.1"/>
    <property type="molecule type" value="Transcribed_RNA"/>
</dbReference>
<feature type="compositionally biased region" description="Basic residues" evidence="1">
    <location>
        <begin position="251"/>
        <end position="262"/>
    </location>
</feature>
<evidence type="ECO:0000313" key="2">
    <source>
        <dbReference type="EMBL" id="CAD9095831.1"/>
    </source>
</evidence>
<feature type="compositionally biased region" description="Low complexity" evidence="1">
    <location>
        <begin position="170"/>
        <end position="202"/>
    </location>
</feature>
<feature type="compositionally biased region" description="Polar residues" evidence="1">
    <location>
        <begin position="214"/>
        <end position="225"/>
    </location>
</feature>
<accession>A0A7S1L755</accession>
<organism evidence="2">
    <name type="scientific">Neobodo designis</name>
    <name type="common">Flagellated protozoan</name>
    <name type="synonym">Bodo designis</name>
    <dbReference type="NCBI Taxonomy" id="312471"/>
    <lineage>
        <taxon>Eukaryota</taxon>
        <taxon>Discoba</taxon>
        <taxon>Euglenozoa</taxon>
        <taxon>Kinetoplastea</taxon>
        <taxon>Metakinetoplastina</taxon>
        <taxon>Neobodonida</taxon>
        <taxon>Neobodo</taxon>
    </lineage>
</organism>
<protein>
    <submittedName>
        <fullName evidence="2">Uncharacterized protein</fullName>
    </submittedName>
</protein>
<gene>
    <name evidence="2" type="ORF">NDES1114_LOCUS4418</name>
</gene>
<sequence length="292" mass="32069">MATTTRRQYTRDELKAIEQLVSDDPKKYITRPAPKPDEPRRGRFERPPGYQGRAGRDRDAETFEEGFMYELEQRKGTTELGGMPTEPMALPTKAPEHQPALSSQPQPPPQQQQQRATNNTDFFSAPAQKPPQPDFFGAAASAPPPQQQQQYHQPPLPPQQPAGGLDFFNQAQQQPPQQYQQPPQQYQQPPQQYQQSPQAHHQYGGGHAGGGGMSSSPQQFQSMYRTQEAPKHAAPPAHDPFAALATERPKTPPKGHHGHHSHAAPAPAPVSQPAAAAPPAKKPAANLDDIFA</sequence>
<dbReference type="AlphaFoldDB" id="A0A7S1L755"/>
<feature type="compositionally biased region" description="Basic and acidic residues" evidence="1">
    <location>
        <begin position="34"/>
        <end position="46"/>
    </location>
</feature>
<feature type="compositionally biased region" description="Low complexity" evidence="1">
    <location>
        <begin position="263"/>
        <end position="285"/>
    </location>
</feature>
<feature type="compositionally biased region" description="Low complexity" evidence="1">
    <location>
        <begin position="232"/>
        <end position="245"/>
    </location>
</feature>